<dbReference type="Gene3D" id="3.30.300.160">
    <property type="entry name" value="Type II secretion system, protein E, N-terminal domain"/>
    <property type="match status" value="1"/>
</dbReference>
<evidence type="ECO:0000256" key="1">
    <source>
        <dbReference type="ARBA" id="ARBA00006611"/>
    </source>
</evidence>
<evidence type="ECO:0000256" key="2">
    <source>
        <dbReference type="ARBA" id="ARBA00022741"/>
    </source>
</evidence>
<dbReference type="PANTHER" id="PTHR30258:SF3">
    <property type="entry name" value="SLL1921 PROTEIN"/>
    <property type="match status" value="1"/>
</dbReference>
<dbReference type="GO" id="GO:0016887">
    <property type="term" value="F:ATP hydrolysis activity"/>
    <property type="evidence" value="ECO:0007669"/>
    <property type="project" value="TreeGrafter"/>
</dbReference>
<feature type="domain" description="Bacterial type II secretion system protein E" evidence="4">
    <location>
        <begin position="79"/>
        <end position="120"/>
    </location>
</feature>
<dbReference type="InterPro" id="IPR007831">
    <property type="entry name" value="T2SS_GspE_N"/>
</dbReference>
<feature type="domain" description="Type II secretion system protein GspE N-terminal" evidence="5">
    <location>
        <begin position="4"/>
        <end position="78"/>
    </location>
</feature>
<dbReference type="InterPro" id="IPR027417">
    <property type="entry name" value="P-loop_NTPase"/>
</dbReference>
<feature type="domain" description="Bacterial type II secretion system protein E" evidence="4">
    <location>
        <begin position="124"/>
        <end position="269"/>
    </location>
</feature>
<gene>
    <name evidence="6" type="ORF">FYJ33_02305</name>
</gene>
<dbReference type="InterPro" id="IPR037257">
    <property type="entry name" value="T2SS_E_N_sf"/>
</dbReference>
<dbReference type="GO" id="GO:0005886">
    <property type="term" value="C:plasma membrane"/>
    <property type="evidence" value="ECO:0007669"/>
    <property type="project" value="TreeGrafter"/>
</dbReference>
<keyword evidence="2" id="KW-0547">Nucleotide-binding</keyword>
<evidence type="ECO:0000259" key="4">
    <source>
        <dbReference type="Pfam" id="PF00437"/>
    </source>
</evidence>
<comment type="similarity">
    <text evidence="1">Belongs to the GSP E family.</text>
</comment>
<evidence type="ECO:0000313" key="6">
    <source>
        <dbReference type="EMBL" id="MSR90279.1"/>
    </source>
</evidence>
<dbReference type="GO" id="GO:0005524">
    <property type="term" value="F:ATP binding"/>
    <property type="evidence" value="ECO:0007669"/>
    <property type="project" value="UniProtKB-KW"/>
</dbReference>
<comment type="caution">
    <text evidence="6">The sequence shown here is derived from an EMBL/GenBank/DDBJ whole genome shotgun (WGS) entry which is preliminary data.</text>
</comment>
<dbReference type="Proteomes" id="UP000460287">
    <property type="component" value="Unassembled WGS sequence"/>
</dbReference>
<name>A0A7X2MWB9_9CLOT</name>
<sequence length="278" mass="30943">MEEVDLNSIKFDRKVIGLVPQNLCDKYEVVPFAFENNSIKLAMADPLNIYAIDDVAISTGFEIVPFISKASVIKKFINPQDGRIITRVGDNEVDMRVSILPVVFGEKVVIRILDKKNYKVGKEHLVFSTLHTNDAPSSIVRLVDMGIQPYLVSTSIAGIIAQRLVRKICPKCRQAYEATSYEKQVLGVDEDKPLTLYKGKGCGYCNNTGYSGRTGVYEVMEVTRKLKEAITSHKTMDEIRDIAVQNGMSSLGDECKKLVLDGVTTMNKLATITILKEI</sequence>
<dbReference type="SUPFAM" id="SSF52540">
    <property type="entry name" value="P-loop containing nucleoside triphosphate hydrolases"/>
    <property type="match status" value="1"/>
</dbReference>
<dbReference type="AlphaFoldDB" id="A0A7X2MWB9"/>
<reference evidence="6 7" key="1">
    <citation type="submission" date="2019-08" db="EMBL/GenBank/DDBJ databases">
        <title>In-depth cultivation of the pig gut microbiome towards novel bacterial diversity and tailored functional studies.</title>
        <authorList>
            <person name="Wylensek D."/>
            <person name="Hitch T.C.A."/>
            <person name="Clavel T."/>
        </authorList>
    </citation>
    <scope>NUCLEOTIDE SEQUENCE [LARGE SCALE GENOMIC DNA]</scope>
    <source>
        <strain evidence="6 7">WCA-383-APC-5B</strain>
    </source>
</reference>
<dbReference type="SUPFAM" id="SSF160246">
    <property type="entry name" value="EspE N-terminal domain-like"/>
    <property type="match status" value="1"/>
</dbReference>
<evidence type="ECO:0000313" key="7">
    <source>
        <dbReference type="Proteomes" id="UP000460287"/>
    </source>
</evidence>
<evidence type="ECO:0008006" key="8">
    <source>
        <dbReference type="Google" id="ProtNLM"/>
    </source>
</evidence>
<organism evidence="6 7">
    <name type="scientific">Inconstantimicrobium porci</name>
    <dbReference type="NCBI Taxonomy" id="2652291"/>
    <lineage>
        <taxon>Bacteria</taxon>
        <taxon>Bacillati</taxon>
        <taxon>Bacillota</taxon>
        <taxon>Clostridia</taxon>
        <taxon>Eubacteriales</taxon>
        <taxon>Clostridiaceae</taxon>
        <taxon>Inconstantimicrobium</taxon>
    </lineage>
</organism>
<keyword evidence="3" id="KW-0067">ATP-binding</keyword>
<dbReference type="PANTHER" id="PTHR30258">
    <property type="entry name" value="TYPE II SECRETION SYSTEM PROTEIN GSPE-RELATED"/>
    <property type="match status" value="1"/>
</dbReference>
<keyword evidence="7" id="KW-1185">Reference proteome</keyword>
<evidence type="ECO:0000256" key="3">
    <source>
        <dbReference type="ARBA" id="ARBA00022840"/>
    </source>
</evidence>
<evidence type="ECO:0000259" key="5">
    <source>
        <dbReference type="Pfam" id="PF05157"/>
    </source>
</evidence>
<proteinExistence type="inferred from homology"/>
<dbReference type="Gene3D" id="3.40.50.300">
    <property type="entry name" value="P-loop containing nucleotide triphosphate hydrolases"/>
    <property type="match status" value="1"/>
</dbReference>
<dbReference type="EMBL" id="VULX01000002">
    <property type="protein sequence ID" value="MSR90279.1"/>
    <property type="molecule type" value="Genomic_DNA"/>
</dbReference>
<dbReference type="Pfam" id="PF00437">
    <property type="entry name" value="T2SSE"/>
    <property type="match status" value="2"/>
</dbReference>
<dbReference type="Pfam" id="PF05157">
    <property type="entry name" value="MshEN"/>
    <property type="match status" value="1"/>
</dbReference>
<protein>
    <recommendedName>
        <fullName evidence="8">Type II secretion system protein E</fullName>
    </recommendedName>
</protein>
<accession>A0A7X2MWB9</accession>
<dbReference type="InterPro" id="IPR001482">
    <property type="entry name" value="T2SS/T4SS_dom"/>
</dbReference>